<keyword evidence="6 11" id="KW-0798">TonB box</keyword>
<dbReference type="InterPro" id="IPR037066">
    <property type="entry name" value="Plug_dom_sf"/>
</dbReference>
<feature type="domain" description="TonB-dependent receptor plug" evidence="14">
    <location>
        <begin position="41"/>
        <end position="142"/>
    </location>
</feature>
<keyword evidence="12" id="KW-0732">Signal</keyword>
<dbReference type="InterPro" id="IPR012910">
    <property type="entry name" value="Plug_dom"/>
</dbReference>
<dbReference type="AlphaFoldDB" id="A0A4R6MV56"/>
<feature type="signal peptide" evidence="12">
    <location>
        <begin position="1"/>
        <end position="24"/>
    </location>
</feature>
<dbReference type="CDD" id="cd01347">
    <property type="entry name" value="ligand_gated_channel"/>
    <property type="match status" value="1"/>
</dbReference>
<keyword evidence="4 10" id="KW-1134">Transmembrane beta strand</keyword>
<dbReference type="GO" id="GO:0044718">
    <property type="term" value="P:siderophore transmembrane transport"/>
    <property type="evidence" value="ECO:0007669"/>
    <property type="project" value="TreeGrafter"/>
</dbReference>
<feature type="chain" id="PRO_5020799776" evidence="12">
    <location>
        <begin position="25"/>
        <end position="656"/>
    </location>
</feature>
<dbReference type="GO" id="GO:0009279">
    <property type="term" value="C:cell outer membrane"/>
    <property type="evidence" value="ECO:0007669"/>
    <property type="project" value="UniProtKB-SubCell"/>
</dbReference>
<dbReference type="PANTHER" id="PTHR30069">
    <property type="entry name" value="TONB-DEPENDENT OUTER MEMBRANE RECEPTOR"/>
    <property type="match status" value="1"/>
</dbReference>
<dbReference type="InterPro" id="IPR000531">
    <property type="entry name" value="Beta-barrel_TonB"/>
</dbReference>
<organism evidence="15 16">
    <name type="scientific">Roseateles asaccharophilus</name>
    <dbReference type="NCBI Taxonomy" id="582607"/>
    <lineage>
        <taxon>Bacteria</taxon>
        <taxon>Pseudomonadati</taxon>
        <taxon>Pseudomonadota</taxon>
        <taxon>Betaproteobacteria</taxon>
        <taxon>Burkholderiales</taxon>
        <taxon>Sphaerotilaceae</taxon>
        <taxon>Roseateles</taxon>
    </lineage>
</organism>
<keyword evidence="16" id="KW-1185">Reference proteome</keyword>
<comment type="caution">
    <text evidence="15">The sequence shown here is derived from an EMBL/GenBank/DDBJ whole genome shotgun (WGS) entry which is preliminary data.</text>
</comment>
<evidence type="ECO:0000256" key="2">
    <source>
        <dbReference type="ARBA" id="ARBA00009810"/>
    </source>
</evidence>
<accession>A0A4R6MV56</accession>
<evidence type="ECO:0000256" key="10">
    <source>
        <dbReference type="PROSITE-ProRule" id="PRU01360"/>
    </source>
</evidence>
<evidence type="ECO:0000313" key="16">
    <source>
        <dbReference type="Proteomes" id="UP000295357"/>
    </source>
</evidence>
<comment type="subcellular location">
    <subcellularLocation>
        <location evidence="1 10">Cell outer membrane</location>
        <topology evidence="1 10">Multi-pass membrane protein</topology>
    </subcellularLocation>
</comment>
<evidence type="ECO:0000256" key="6">
    <source>
        <dbReference type="ARBA" id="ARBA00023077"/>
    </source>
</evidence>
<evidence type="ECO:0000256" key="5">
    <source>
        <dbReference type="ARBA" id="ARBA00022692"/>
    </source>
</evidence>
<dbReference type="EMBL" id="SNXE01000014">
    <property type="protein sequence ID" value="TDP04550.1"/>
    <property type="molecule type" value="Genomic_DNA"/>
</dbReference>
<evidence type="ECO:0000259" key="14">
    <source>
        <dbReference type="Pfam" id="PF07715"/>
    </source>
</evidence>
<dbReference type="Gene3D" id="2.170.130.10">
    <property type="entry name" value="TonB-dependent receptor, plug domain"/>
    <property type="match status" value="1"/>
</dbReference>
<dbReference type="Proteomes" id="UP000295357">
    <property type="component" value="Unassembled WGS sequence"/>
</dbReference>
<dbReference type="Pfam" id="PF07715">
    <property type="entry name" value="Plug"/>
    <property type="match status" value="1"/>
</dbReference>
<evidence type="ECO:0000256" key="11">
    <source>
        <dbReference type="RuleBase" id="RU003357"/>
    </source>
</evidence>
<dbReference type="SUPFAM" id="SSF56935">
    <property type="entry name" value="Porins"/>
    <property type="match status" value="1"/>
</dbReference>
<keyword evidence="3 10" id="KW-0813">Transport</keyword>
<gene>
    <name evidence="15" type="ORF">DFR39_11439</name>
</gene>
<dbReference type="InterPro" id="IPR036942">
    <property type="entry name" value="Beta-barrel_TonB_sf"/>
</dbReference>
<evidence type="ECO:0000256" key="3">
    <source>
        <dbReference type="ARBA" id="ARBA00022448"/>
    </source>
</evidence>
<evidence type="ECO:0000313" key="15">
    <source>
        <dbReference type="EMBL" id="TDP04550.1"/>
    </source>
</evidence>
<keyword evidence="8 15" id="KW-0675">Receptor</keyword>
<evidence type="ECO:0000256" key="1">
    <source>
        <dbReference type="ARBA" id="ARBA00004571"/>
    </source>
</evidence>
<evidence type="ECO:0000256" key="8">
    <source>
        <dbReference type="ARBA" id="ARBA00023170"/>
    </source>
</evidence>
<dbReference type="PANTHER" id="PTHR30069:SF41">
    <property type="entry name" value="HEME_HEMOPEXIN UTILIZATION PROTEIN C"/>
    <property type="match status" value="1"/>
</dbReference>
<protein>
    <submittedName>
        <fullName evidence="15">Hemoglobin/transferrin/lactoferrin receptor protein</fullName>
    </submittedName>
</protein>
<dbReference type="RefSeq" id="WP_162849597.1">
    <property type="nucleotide sequence ID" value="NZ_JAUFPJ010000012.1"/>
</dbReference>
<evidence type="ECO:0000256" key="4">
    <source>
        <dbReference type="ARBA" id="ARBA00022452"/>
    </source>
</evidence>
<keyword evidence="7 10" id="KW-0472">Membrane</keyword>
<sequence length="656" mass="72136">MKRLPPFRLNLLLSLLPLCALVHAKESPAQLPVVKVTARTATQDDTVTRSQLELRQARDLSDVYRADAEIAVGGGGSAFAQKVYIRGMEESMLSLSIDGAQQNGKVYHHQTALVIDPQLIRAIEIEKGTAAASAGPGALGGAIRLYTVDAADLLRPGQSWGASGSAGAYNNKGWRGSLNAYGRTEQLDLLFAASRVTTKNYRDGQGQVVADSASEREHYLGKLGLALSDKSRVVASWQRSVDDGVRNARANMVAFAHPVVPNDPIPQELARDTASLRFESADWYGLGALETQFYRTEVGTDRTTKAGRNYGERLDTQGFDLGLKRGFGRHELKYGLNWRTDETEALKIQDRFKNTGSGRERSHVAGGYAEGSLDLGQVDVSAGVRYDKYSYTDNHNQSYRSSGLSPSASLRWEVTQGLVLKAGHARALRGVGLKEAFMLDIARWKNAAEISPERAANSEVGFEYGAAGWNFSGNVYRQQIRNFITTFSCDAPGGCRGNAGTAHVKGYELALGYGRGVWRGRASVAEAKPDLEGRALGDGDLGLGVRTGRTWTGALNYRMPQQGLELGWQARRVEALSYLPTGSEQMGFKPGYVVHDLQLAWRPMRDERLRVNVALRNLFDKFYYDQATYAFNGWQNKTLGFAEPGRDLRVELNWRY</sequence>
<dbReference type="PROSITE" id="PS52016">
    <property type="entry name" value="TONB_DEPENDENT_REC_3"/>
    <property type="match status" value="1"/>
</dbReference>
<dbReference type="Gene3D" id="2.40.170.20">
    <property type="entry name" value="TonB-dependent receptor, beta-barrel domain"/>
    <property type="match status" value="1"/>
</dbReference>
<dbReference type="Pfam" id="PF00593">
    <property type="entry name" value="TonB_dep_Rec_b-barrel"/>
    <property type="match status" value="1"/>
</dbReference>
<keyword evidence="9 10" id="KW-0998">Cell outer membrane</keyword>
<comment type="similarity">
    <text evidence="2 10 11">Belongs to the TonB-dependent receptor family.</text>
</comment>
<evidence type="ECO:0000259" key="13">
    <source>
        <dbReference type="Pfam" id="PF00593"/>
    </source>
</evidence>
<dbReference type="InterPro" id="IPR039426">
    <property type="entry name" value="TonB-dep_rcpt-like"/>
</dbReference>
<feature type="domain" description="TonB-dependent receptor-like beta-barrel" evidence="13">
    <location>
        <begin position="273"/>
        <end position="618"/>
    </location>
</feature>
<reference evidence="15 16" key="1">
    <citation type="submission" date="2019-03" db="EMBL/GenBank/DDBJ databases">
        <title>Genomic Encyclopedia of Type Strains, Phase IV (KMG-IV): sequencing the most valuable type-strain genomes for metagenomic binning, comparative biology and taxonomic classification.</title>
        <authorList>
            <person name="Goeker M."/>
        </authorList>
    </citation>
    <scope>NUCLEOTIDE SEQUENCE [LARGE SCALE GENOMIC DNA]</scope>
    <source>
        <strain evidence="15 16">DSM 25082</strain>
    </source>
</reference>
<evidence type="ECO:0000256" key="12">
    <source>
        <dbReference type="SAM" id="SignalP"/>
    </source>
</evidence>
<evidence type="ECO:0000256" key="7">
    <source>
        <dbReference type="ARBA" id="ARBA00023136"/>
    </source>
</evidence>
<keyword evidence="5 10" id="KW-0812">Transmembrane</keyword>
<name>A0A4R6MV56_9BURK</name>
<proteinExistence type="inferred from homology"/>
<evidence type="ECO:0000256" key="9">
    <source>
        <dbReference type="ARBA" id="ARBA00023237"/>
    </source>
</evidence>
<dbReference type="GO" id="GO:0015344">
    <property type="term" value="F:siderophore uptake transmembrane transporter activity"/>
    <property type="evidence" value="ECO:0007669"/>
    <property type="project" value="TreeGrafter"/>
</dbReference>